<accession>A0A9P9FSI7</accession>
<dbReference type="AlphaFoldDB" id="A0A9P9FSI7"/>
<evidence type="ECO:0000259" key="2">
    <source>
        <dbReference type="PROSITE" id="PS50048"/>
    </source>
</evidence>
<dbReference type="Pfam" id="PF00172">
    <property type="entry name" value="Zn_clus"/>
    <property type="match status" value="1"/>
</dbReference>
<dbReference type="Proteomes" id="UP000738349">
    <property type="component" value="Unassembled WGS sequence"/>
</dbReference>
<dbReference type="PROSITE" id="PS00463">
    <property type="entry name" value="ZN2_CY6_FUNGAL_1"/>
    <property type="match status" value="1"/>
</dbReference>
<dbReference type="PANTHER" id="PTHR47657">
    <property type="entry name" value="STEROL REGULATORY ELEMENT-BINDING PROTEIN ECM22"/>
    <property type="match status" value="1"/>
</dbReference>
<dbReference type="EMBL" id="JAGMUV010000001">
    <property type="protein sequence ID" value="KAH7175231.1"/>
    <property type="molecule type" value="Genomic_DNA"/>
</dbReference>
<protein>
    <recommendedName>
        <fullName evidence="2">Zn(2)-C6 fungal-type domain-containing protein</fullName>
    </recommendedName>
</protein>
<dbReference type="CDD" id="cd00067">
    <property type="entry name" value="GAL4"/>
    <property type="match status" value="1"/>
</dbReference>
<dbReference type="SUPFAM" id="SSF57701">
    <property type="entry name" value="Zn2/Cys6 DNA-binding domain"/>
    <property type="match status" value="1"/>
</dbReference>
<keyword evidence="4" id="KW-1185">Reference proteome</keyword>
<dbReference type="Gene3D" id="4.10.240.10">
    <property type="entry name" value="Zn(2)-C6 fungal-type DNA-binding domain"/>
    <property type="match status" value="1"/>
</dbReference>
<evidence type="ECO:0000256" key="1">
    <source>
        <dbReference type="ARBA" id="ARBA00023242"/>
    </source>
</evidence>
<dbReference type="InterPro" id="IPR052400">
    <property type="entry name" value="Zn2-C6_fungal_TF"/>
</dbReference>
<dbReference type="GO" id="GO:0000981">
    <property type="term" value="F:DNA-binding transcription factor activity, RNA polymerase II-specific"/>
    <property type="evidence" value="ECO:0007669"/>
    <property type="project" value="InterPro"/>
</dbReference>
<comment type="caution">
    <text evidence="3">The sequence shown here is derived from an EMBL/GenBank/DDBJ whole genome shotgun (WGS) entry which is preliminary data.</text>
</comment>
<reference evidence="3" key="1">
    <citation type="journal article" date="2021" name="Nat. Commun.">
        <title>Genetic determinants of endophytism in the Arabidopsis root mycobiome.</title>
        <authorList>
            <person name="Mesny F."/>
            <person name="Miyauchi S."/>
            <person name="Thiergart T."/>
            <person name="Pickel B."/>
            <person name="Atanasova L."/>
            <person name="Karlsson M."/>
            <person name="Huettel B."/>
            <person name="Barry K.W."/>
            <person name="Haridas S."/>
            <person name="Chen C."/>
            <person name="Bauer D."/>
            <person name="Andreopoulos W."/>
            <person name="Pangilinan J."/>
            <person name="LaButti K."/>
            <person name="Riley R."/>
            <person name="Lipzen A."/>
            <person name="Clum A."/>
            <person name="Drula E."/>
            <person name="Henrissat B."/>
            <person name="Kohler A."/>
            <person name="Grigoriev I.V."/>
            <person name="Martin F.M."/>
            <person name="Hacquard S."/>
        </authorList>
    </citation>
    <scope>NUCLEOTIDE SEQUENCE</scope>
    <source>
        <strain evidence="3">MPI-CAGE-AT-0147</strain>
    </source>
</reference>
<dbReference type="PROSITE" id="PS50048">
    <property type="entry name" value="ZN2_CY6_FUNGAL_2"/>
    <property type="match status" value="1"/>
</dbReference>
<dbReference type="InterPro" id="IPR001138">
    <property type="entry name" value="Zn2Cys6_DnaBD"/>
</dbReference>
<feature type="domain" description="Zn(2)-C6 fungal-type" evidence="2">
    <location>
        <begin position="21"/>
        <end position="51"/>
    </location>
</feature>
<dbReference type="PANTHER" id="PTHR47657:SF11">
    <property type="entry name" value="FINGER DOMAIN PROTEIN, PUTATIVE (AFU_ORTHOLOGUE AFUA_1G01650)-RELATED"/>
    <property type="match status" value="1"/>
</dbReference>
<evidence type="ECO:0000313" key="4">
    <source>
        <dbReference type="Proteomes" id="UP000738349"/>
    </source>
</evidence>
<name>A0A9P9FSI7_9HYPO</name>
<proteinExistence type="predicted"/>
<dbReference type="SMART" id="SM00066">
    <property type="entry name" value="GAL4"/>
    <property type="match status" value="1"/>
</dbReference>
<keyword evidence="1" id="KW-0539">Nucleus</keyword>
<dbReference type="OrthoDB" id="3031538at2759"/>
<sequence>MASTYPREIRERRILRRSRFGCRNCKLRKLKCDEGKPHCKRCSSFGVLCNFSSNVSDLQPVADDSVRTVHIRENVELHPPLTSAVWTSDASTSYQLDAKCQDFVTRYLGRNLITPDDANMAEVNRKLLVLAFAHPFLMHASLAVALAYDRHLNHSLGGRRTVEECYHWSQSTILFNRRLREPIKTEDKDPIWGTAAALAVLSFSTPDACTPEESWPLTPPGPSDFGWLRMSTGKMSMWHIINPLRPDSIFSVMASTYAQILSPLPEKGIDGIARPLATVCHLKDSSTAEGNPYLKPARAVSQIQALPDWQVTIGYTEVFTRSIHGPFESLLRDKDPVALLLLYLWYRKAGRSIWWIELRARVECPSICSYLRLYHKGYAAIHAFLPGGTLAT</sequence>
<gene>
    <name evidence="3" type="ORF">EDB81DRAFT_769482</name>
</gene>
<evidence type="ECO:0000313" key="3">
    <source>
        <dbReference type="EMBL" id="KAH7175231.1"/>
    </source>
</evidence>
<dbReference type="InterPro" id="IPR036864">
    <property type="entry name" value="Zn2-C6_fun-type_DNA-bd_sf"/>
</dbReference>
<organism evidence="3 4">
    <name type="scientific">Dactylonectria macrodidyma</name>
    <dbReference type="NCBI Taxonomy" id="307937"/>
    <lineage>
        <taxon>Eukaryota</taxon>
        <taxon>Fungi</taxon>
        <taxon>Dikarya</taxon>
        <taxon>Ascomycota</taxon>
        <taxon>Pezizomycotina</taxon>
        <taxon>Sordariomycetes</taxon>
        <taxon>Hypocreomycetidae</taxon>
        <taxon>Hypocreales</taxon>
        <taxon>Nectriaceae</taxon>
        <taxon>Dactylonectria</taxon>
    </lineage>
</organism>
<dbReference type="GO" id="GO:0008270">
    <property type="term" value="F:zinc ion binding"/>
    <property type="evidence" value="ECO:0007669"/>
    <property type="project" value="InterPro"/>
</dbReference>